<organism evidence="2 3">
    <name type="scientific">Turkey adenovirus 1</name>
    <dbReference type="NCBI Taxonomy" id="878329"/>
    <lineage>
        <taxon>Viruses</taxon>
        <taxon>Varidnaviria</taxon>
        <taxon>Bamfordvirae</taxon>
        <taxon>Preplasmiviricota</taxon>
        <taxon>Polisuviricotina</taxon>
        <taxon>Pharingeaviricetes</taxon>
        <taxon>Rowavirales</taxon>
        <taxon>Adenoviridae</taxon>
        <taxon>Aviadenovirus</taxon>
        <taxon>Aviadenovirus gallopavoprimum</taxon>
        <taxon>Turkey aviadenovirus B</taxon>
    </lineage>
</organism>
<dbReference type="GO" id="GO:0042025">
    <property type="term" value="C:host cell nucleus"/>
    <property type="evidence" value="ECO:0007669"/>
    <property type="project" value="UniProtKB-SubCell"/>
</dbReference>
<accession>E0YC74</accession>
<proteinExistence type="evidence at transcript level"/>
<feature type="site" description="Cleavage; by viral protease" evidence="1">
    <location>
        <begin position="115"/>
        <end position="116"/>
    </location>
</feature>
<evidence type="ECO:0000313" key="3">
    <source>
        <dbReference type="Proteomes" id="UP000110521"/>
    </source>
</evidence>
<dbReference type="GO" id="GO:0031423">
    <property type="term" value="F:hexon binding"/>
    <property type="evidence" value="ECO:0007669"/>
    <property type="project" value="InterPro"/>
</dbReference>
<feature type="peptide" id="PRO_5011799998" description="Hexon-linking protein-N" evidence="1">
    <location>
        <begin position="1"/>
        <end position="115"/>
    </location>
</feature>
<evidence type="ECO:0000256" key="1">
    <source>
        <dbReference type="HAMAP-Rule" id="MF_04049"/>
    </source>
</evidence>
<dbReference type="InterPro" id="IPR000646">
    <property type="entry name" value="Adeno_PVIII"/>
</dbReference>
<feature type="chain" id="PRO_5023214681" description="Pre-hexon-linking protein VIII" evidence="1">
    <location>
        <begin position="1"/>
        <end position="247"/>
    </location>
</feature>
<dbReference type="HAMAP" id="MF_04049">
    <property type="entry name" value="ADV_CAP8"/>
    <property type="match status" value="1"/>
</dbReference>
<comment type="subcellular location">
    <molecule>Hexon-linking protein-C</molecule>
    <subcellularLocation>
        <location evidence="1">Virion</location>
    </subcellularLocation>
    <text evidence="1">Located on the inner side of the capsid shell. Present in 120 copies per virion.</text>
</comment>
<protein>
    <recommendedName>
        <fullName evidence="1">Pre-hexon-linking protein VIII</fullName>
    </recommendedName>
    <alternativeName>
        <fullName evidence="1">Pre-protein VIII</fullName>
        <shortName evidence="1">pVIII</shortName>
    </alternativeName>
    <component>
        <recommendedName>
            <fullName evidence="1">Hexon-linking protein-N</fullName>
        </recommendedName>
        <alternativeName>
            <fullName evidence="1">12.1 kDa protein VIII</fullName>
        </alternativeName>
        <alternativeName>
            <fullName evidence="1">Protein VIII-N</fullName>
        </alternativeName>
    </component>
    <component>
        <recommendedName>
            <fullName evidence="1">Hexon-linking protein-C</fullName>
        </recommendedName>
        <alternativeName>
            <fullName evidence="1">7.6 kDa protein VIII</fullName>
        </alternativeName>
        <alternativeName>
            <fullName evidence="1">Protein VIII-C</fullName>
        </alternativeName>
    </component>
</protein>
<comment type="subcellular location">
    <molecule>Pre-hexon-linking protein VIII</molecule>
    <subcellularLocation>
        <location evidence="1">Host nucleus</location>
    </subcellularLocation>
</comment>
<keyword evidence="1" id="KW-0426">Late protein</keyword>
<comment type="subunit">
    <text evidence="1">Interacts with the peripentonal hexons as well as the hexons in the facets. Part of a complex composed of the core-capsid bridging protein, the endosome lysis protein VI and the hexon-linking protein VIII; these interactions bridge the virus core to the capsid.</text>
</comment>
<dbReference type="RefSeq" id="YP_003933595.1">
    <property type="nucleotide sequence ID" value="NC_014564.2"/>
</dbReference>
<comment type="PTM">
    <text evidence="1">Cleaved by the viral protease during virion maturation. May cause the middle segment to be shed from the capsid.</text>
</comment>
<dbReference type="OrthoDB" id="8443at10239"/>
<keyword evidence="1" id="KW-0946">Virion</keyword>
<comment type="similarity">
    <text evidence="1">Belongs to the adenoviridae hexon-linking protein family.</text>
</comment>
<comment type="miscellaneous">
    <text evidence="1">All late proteins expressed from the major late promoter are produced by alternative splicing and alternative polyadenylation of the same gene giving rise to non-overlapping ORFs. A leader sequence is present in the N-terminus of all these mRNAs and is recognized by the viral shutoff protein to provide expression although conventional translation via ribosome scanning from the cap has been shut off in the host cell.</text>
</comment>
<dbReference type="EMBL" id="GU936707">
    <property type="protein sequence ID" value="ADM53807.1"/>
    <property type="molecule type" value="Genomic_DNA"/>
</dbReference>
<keyword evidence="1" id="KW-0167">Capsid protein</keyword>
<keyword evidence="1" id="KW-0597">Phosphoprotein</keyword>
<feature type="site" description="Cleavage; by viral protease" evidence="1">
    <location>
        <begin position="168"/>
        <end position="169"/>
    </location>
</feature>
<comment type="subcellular location">
    <molecule>Hexon-linking protein-N</molecule>
    <subcellularLocation>
        <location evidence="1">Virion</location>
    </subcellularLocation>
    <text evidence="1">Located on the inner side of the capsid shell. Present in 120 copies per virion.</text>
</comment>
<feature type="peptide" id="PRO_5011799997" description="Hexon-linking protein-C" evidence="1">
    <location>
        <begin position="169"/>
        <end position="247"/>
    </location>
</feature>
<comment type="function">
    <text evidence="1">Hexon-linking protein-N: Structural component of the virion that acts as a cement protein on the capsid interior and which glue the peripentonal hexons and group-of-nine hexons together.</text>
</comment>
<dbReference type="KEGG" id="vg:9797281"/>
<dbReference type="Pfam" id="PF01310">
    <property type="entry name" value="Adeno_PVIII"/>
    <property type="match status" value="1"/>
</dbReference>
<gene>
    <name evidence="1" type="primary">L4</name>
</gene>
<comment type="function">
    <text evidence="1">Hexon-linking protein-C: Structural component of the virion that acts as a cement protein on the capsid interior and which glue the peripentonal hexons and group-of-nine hexons together.</text>
</comment>
<sequence>MNLLKATPTEYVWKYNPLSGIPAGAQQNYGATIDWVLPGGTRQALTVEQIRRSTLDPAVTRRLTARFEAESDQQPYANAHESNVIAANAIDSGPPRSALYPLDPSGVQRVQLAGGLFGAGRTEGRAQLAGGLTEGRVQLSGGRYHPYRRVPAAPRPPRWCGAELAGNGAPDEEAETTPDVVKYQLRTQGPSRAVREPGVFSRRAFMTTFVPAVVPHPFDSPDPGVFPAQFSALYKGRNAFEDEFWDW</sequence>
<keyword evidence="1" id="KW-1048">Host nucleus</keyword>
<dbReference type="GO" id="GO:0019028">
    <property type="term" value="C:viral capsid"/>
    <property type="evidence" value="ECO:0007669"/>
    <property type="project" value="UniProtKB-UniRule"/>
</dbReference>
<keyword evidence="3" id="KW-1185">Reference proteome</keyword>
<comment type="induction">
    <text evidence="1">Expressed in the late phase of the viral replicative cycle.</text>
</comment>
<dbReference type="Proteomes" id="UP000110521">
    <property type="component" value="Segment"/>
</dbReference>
<comment type="caution">
    <text evidence="1">Lacks conserved residue(s) required for the propagation of feature annotation.</text>
</comment>
<reference evidence="2 3" key="1">
    <citation type="journal article" date="2010" name="Virus Res.">
        <title>The first complete genome sequence of a non-chicken aviadenovirus, proposed to be turkey adenovirus 1.</title>
        <authorList>
            <person name="Kajan G.L."/>
            <person name="Stefancsik R."/>
            <person name="Ursu K."/>
            <person name="Palya V."/>
            <person name="Benko M."/>
        </authorList>
    </citation>
    <scope>NUCLEOTIDE SEQUENCE [LARGE SCALE GENOMIC DNA]</scope>
    <source>
        <strain evidence="2 3">D90/2</strain>
    </source>
</reference>
<name>E0YC74_9ADEN</name>
<evidence type="ECO:0000313" key="2">
    <source>
        <dbReference type="EMBL" id="ADM53807.1"/>
    </source>
</evidence>